<dbReference type="Gene3D" id="2.60.40.790">
    <property type="match status" value="1"/>
</dbReference>
<evidence type="ECO:0000313" key="5">
    <source>
        <dbReference type="Proteomes" id="UP000237925"/>
    </source>
</evidence>
<evidence type="ECO:0000256" key="2">
    <source>
        <dbReference type="RuleBase" id="RU003616"/>
    </source>
</evidence>
<dbReference type="InterPro" id="IPR008978">
    <property type="entry name" value="HSP20-like_chaperone"/>
</dbReference>
<dbReference type="RefSeq" id="WP_106682685.1">
    <property type="nucleotide sequence ID" value="NZ_CP027667.1"/>
</dbReference>
<dbReference type="Pfam" id="PF00011">
    <property type="entry name" value="HSP20"/>
    <property type="match status" value="1"/>
</dbReference>
<evidence type="ECO:0000313" key="4">
    <source>
        <dbReference type="EMBL" id="AVO48202.1"/>
    </source>
</evidence>
<protein>
    <submittedName>
        <fullName evidence="4">Molecular chaperone</fullName>
    </submittedName>
</protein>
<name>A0A2R3Q8S6_9BURK</name>
<dbReference type="EMBL" id="CP027667">
    <property type="protein sequence ID" value="AVO48202.1"/>
    <property type="molecule type" value="Genomic_DNA"/>
</dbReference>
<dbReference type="Proteomes" id="UP000237925">
    <property type="component" value="Chromosome"/>
</dbReference>
<feature type="domain" description="SHSP" evidence="3">
    <location>
        <begin position="26"/>
        <end position="122"/>
    </location>
</feature>
<dbReference type="SUPFAM" id="SSF49764">
    <property type="entry name" value="HSP20-like chaperones"/>
    <property type="match status" value="1"/>
</dbReference>
<dbReference type="CDD" id="cd00298">
    <property type="entry name" value="ACD_sHsps_p23-like"/>
    <property type="match status" value="1"/>
</dbReference>
<dbReference type="AlphaFoldDB" id="A0A2R3Q8S6"/>
<keyword evidence="5" id="KW-1185">Reference proteome</keyword>
<dbReference type="OrthoDB" id="8794599at2"/>
<dbReference type="PROSITE" id="PS01031">
    <property type="entry name" value="SHSP"/>
    <property type="match status" value="1"/>
</dbReference>
<accession>A0A2R3Q8S6</accession>
<comment type="similarity">
    <text evidence="1 2">Belongs to the small heat shock protein (HSP20) family.</text>
</comment>
<dbReference type="InterPro" id="IPR002068">
    <property type="entry name" value="A-crystallin/Hsp20_dom"/>
</dbReference>
<dbReference type="KEGG" id="mela:C6568_02210"/>
<proteinExistence type="inferred from homology"/>
<organism evidence="4 5">
    <name type="scientific">Melaminivora suipulveris</name>
    <dbReference type="NCBI Taxonomy" id="2109913"/>
    <lineage>
        <taxon>Bacteria</taxon>
        <taxon>Pseudomonadati</taxon>
        <taxon>Pseudomonadota</taxon>
        <taxon>Betaproteobacteria</taxon>
        <taxon>Burkholderiales</taxon>
        <taxon>Comamonadaceae</taxon>
        <taxon>Melaminivora</taxon>
    </lineage>
</organism>
<evidence type="ECO:0000259" key="3">
    <source>
        <dbReference type="PROSITE" id="PS01031"/>
    </source>
</evidence>
<evidence type="ECO:0000256" key="1">
    <source>
        <dbReference type="PROSITE-ProRule" id="PRU00285"/>
    </source>
</evidence>
<reference evidence="4 5" key="1">
    <citation type="submission" date="2018-03" db="EMBL/GenBank/DDBJ databases">
        <title>Genome sequencing of Melaminivora sp.</title>
        <authorList>
            <person name="Kim S.-J."/>
            <person name="Heo J."/>
            <person name="Ahn J.-H."/>
            <person name="Kwon S.-W."/>
        </authorList>
    </citation>
    <scope>NUCLEOTIDE SEQUENCE [LARGE SCALE GENOMIC DNA]</scope>
    <source>
        <strain evidence="4 5">SC2-9</strain>
    </source>
</reference>
<sequence>MIFAPVLRRTTIVNPRAADLALQRFLQGAMHSAGAQIQQDDKTITLALDVPGLTREQLAVTIEGAQVRVASVDGAPRQVSRAWEFAQDIDATASSARLENGVLTLILAKVLPESRSATLAIQ</sequence>
<gene>
    <name evidence="4" type="ORF">C6568_02210</name>
</gene>